<feature type="signal peptide" evidence="10">
    <location>
        <begin position="1"/>
        <end position="18"/>
    </location>
</feature>
<accession>A0A8S1EUH3</accession>
<dbReference type="InterPro" id="IPR017378">
    <property type="entry name" value="Torsin_1/2"/>
</dbReference>
<dbReference type="SMART" id="SM00382">
    <property type="entry name" value="AAA"/>
    <property type="match status" value="1"/>
</dbReference>
<dbReference type="InterPro" id="IPR027417">
    <property type="entry name" value="P-loop_NTPase"/>
</dbReference>
<protein>
    <recommendedName>
        <fullName evidence="8">Torsin</fullName>
    </recommendedName>
</protein>
<dbReference type="Pfam" id="PF06309">
    <property type="entry name" value="Torsin"/>
    <property type="match status" value="1"/>
</dbReference>
<keyword evidence="4 9" id="KW-0547">Nucleotide-binding</keyword>
<dbReference type="PIRSF" id="PIRSF038079">
    <property type="entry name" value="Torsin_2A"/>
    <property type="match status" value="1"/>
</dbReference>
<comment type="similarity">
    <text evidence="2 8">Belongs to the ClpA/ClpB family. Torsin subfamily.</text>
</comment>
<evidence type="ECO:0000256" key="10">
    <source>
        <dbReference type="SAM" id="SignalP"/>
    </source>
</evidence>
<name>A0A8S1EUH3_9PELO</name>
<keyword evidence="5 8" id="KW-0256">Endoplasmic reticulum</keyword>
<keyword evidence="7" id="KW-0325">Glycoprotein</keyword>
<evidence type="ECO:0000313" key="12">
    <source>
        <dbReference type="EMBL" id="CAB3404996.1"/>
    </source>
</evidence>
<dbReference type="Proteomes" id="UP000494206">
    <property type="component" value="Unassembled WGS sequence"/>
</dbReference>
<evidence type="ECO:0000256" key="9">
    <source>
        <dbReference type="PIRSR" id="PIRSR038079-1"/>
    </source>
</evidence>
<keyword evidence="6 9" id="KW-0067">ATP-binding</keyword>
<evidence type="ECO:0000256" key="8">
    <source>
        <dbReference type="PIRNR" id="PIRNR038079"/>
    </source>
</evidence>
<dbReference type="EMBL" id="CADEPM010000004">
    <property type="protein sequence ID" value="CAB3404996.1"/>
    <property type="molecule type" value="Genomic_DNA"/>
</dbReference>
<feature type="binding site" evidence="9">
    <location>
        <begin position="104"/>
        <end position="111"/>
    </location>
    <ligand>
        <name>ATP</name>
        <dbReference type="ChEBI" id="CHEBI:30616"/>
    </ligand>
</feature>
<evidence type="ECO:0000256" key="6">
    <source>
        <dbReference type="ARBA" id="ARBA00022840"/>
    </source>
</evidence>
<gene>
    <name evidence="12" type="ORF">CBOVIS_LOCUS7249</name>
</gene>
<evidence type="ECO:0000313" key="13">
    <source>
        <dbReference type="Proteomes" id="UP000494206"/>
    </source>
</evidence>
<dbReference type="PANTHER" id="PTHR10760:SF2">
    <property type="entry name" value="LD13476P-RELATED"/>
    <property type="match status" value="1"/>
</dbReference>
<organism evidence="12 13">
    <name type="scientific">Caenorhabditis bovis</name>
    <dbReference type="NCBI Taxonomy" id="2654633"/>
    <lineage>
        <taxon>Eukaryota</taxon>
        <taxon>Metazoa</taxon>
        <taxon>Ecdysozoa</taxon>
        <taxon>Nematoda</taxon>
        <taxon>Chromadorea</taxon>
        <taxon>Rhabditida</taxon>
        <taxon>Rhabditina</taxon>
        <taxon>Rhabditomorpha</taxon>
        <taxon>Rhabditoidea</taxon>
        <taxon>Rhabditidae</taxon>
        <taxon>Peloderinae</taxon>
        <taxon>Caenorhabditis</taxon>
    </lineage>
</organism>
<sequence length="347" mass="39640">MNLNHFLIFALIVVHVNGEPFSLIAGTLVTIGTGVFYSFKDRIKCTLYECCQEPDVFFNPYTLSRDLDKHVFGQHLVKDIVVNALKSHFLNENPKKPLVLSFHGYTGCGKNYVAEIIANNTYKKGFQSSFVHHIVATSDFPDKSQMEKYKSELRNEILNGVKKCQRSLFIFDEADKLAPELLASIKPYLEYYGQVSNVDIRKSVFIFLSNKGGNDIAEITLHQYNNGYPREELKLENFERVLMSSTYNEDGGLHMSELISNHLIDHFLPFLPLQKEHVRKCIESHLRKRGRSDLLADADLIDRVLSSLQYFPNDTKAFSSSGCKRVDAKTDLEIIKIRSIVGFNDEL</sequence>
<keyword evidence="13" id="KW-1185">Reference proteome</keyword>
<dbReference type="AlphaFoldDB" id="A0A8S1EUH3"/>
<dbReference type="GO" id="GO:0005524">
    <property type="term" value="F:ATP binding"/>
    <property type="evidence" value="ECO:0007669"/>
    <property type="project" value="UniProtKB-KW"/>
</dbReference>
<dbReference type="GO" id="GO:0005788">
    <property type="term" value="C:endoplasmic reticulum lumen"/>
    <property type="evidence" value="ECO:0007669"/>
    <property type="project" value="UniProtKB-SubCell"/>
</dbReference>
<evidence type="ECO:0000256" key="3">
    <source>
        <dbReference type="ARBA" id="ARBA00022729"/>
    </source>
</evidence>
<dbReference type="PANTHER" id="PTHR10760">
    <property type="entry name" value="TORSIN"/>
    <property type="match status" value="1"/>
</dbReference>
<evidence type="ECO:0000256" key="4">
    <source>
        <dbReference type="ARBA" id="ARBA00022741"/>
    </source>
</evidence>
<dbReference type="GO" id="GO:0071218">
    <property type="term" value="P:cellular response to misfolded protein"/>
    <property type="evidence" value="ECO:0007669"/>
    <property type="project" value="TreeGrafter"/>
</dbReference>
<evidence type="ECO:0000256" key="7">
    <source>
        <dbReference type="ARBA" id="ARBA00023180"/>
    </source>
</evidence>
<dbReference type="GO" id="GO:0016887">
    <property type="term" value="F:ATP hydrolysis activity"/>
    <property type="evidence" value="ECO:0007669"/>
    <property type="project" value="InterPro"/>
</dbReference>
<evidence type="ECO:0000256" key="2">
    <source>
        <dbReference type="ARBA" id="ARBA00006235"/>
    </source>
</evidence>
<comment type="caution">
    <text evidence="12">The sequence shown here is derived from an EMBL/GenBank/DDBJ whole genome shotgun (WGS) entry which is preliminary data.</text>
</comment>
<dbReference type="InterPro" id="IPR049337">
    <property type="entry name" value="TOR1A_C"/>
</dbReference>
<dbReference type="CDD" id="cd00009">
    <property type="entry name" value="AAA"/>
    <property type="match status" value="1"/>
</dbReference>
<comment type="subcellular location">
    <subcellularLocation>
        <location evidence="1 8">Endoplasmic reticulum lumen</location>
    </subcellularLocation>
</comment>
<feature type="chain" id="PRO_5035746107" description="Torsin" evidence="10">
    <location>
        <begin position="19"/>
        <end position="347"/>
    </location>
</feature>
<dbReference type="InterPro" id="IPR010448">
    <property type="entry name" value="Torsin"/>
</dbReference>
<keyword evidence="3 10" id="KW-0732">Signal</keyword>
<evidence type="ECO:0000256" key="1">
    <source>
        <dbReference type="ARBA" id="ARBA00004319"/>
    </source>
</evidence>
<dbReference type="SUPFAM" id="SSF52540">
    <property type="entry name" value="P-loop containing nucleoside triphosphate hydrolases"/>
    <property type="match status" value="1"/>
</dbReference>
<dbReference type="Gene3D" id="3.40.50.300">
    <property type="entry name" value="P-loop containing nucleotide triphosphate hydrolases"/>
    <property type="match status" value="1"/>
</dbReference>
<dbReference type="OrthoDB" id="19623at2759"/>
<proteinExistence type="inferred from homology"/>
<evidence type="ECO:0000256" key="5">
    <source>
        <dbReference type="ARBA" id="ARBA00022824"/>
    </source>
</evidence>
<reference evidence="12 13" key="1">
    <citation type="submission" date="2020-04" db="EMBL/GenBank/DDBJ databases">
        <authorList>
            <person name="Laetsch R D."/>
            <person name="Stevens L."/>
            <person name="Kumar S."/>
            <person name="Blaxter L. M."/>
        </authorList>
    </citation>
    <scope>NUCLEOTIDE SEQUENCE [LARGE SCALE GENOMIC DNA]</scope>
</reference>
<dbReference type="Pfam" id="PF21376">
    <property type="entry name" value="TOR1A_C"/>
    <property type="match status" value="1"/>
</dbReference>
<feature type="domain" description="AAA+ ATPase" evidence="11">
    <location>
        <begin position="96"/>
        <end position="270"/>
    </location>
</feature>
<dbReference type="InterPro" id="IPR003593">
    <property type="entry name" value="AAA+_ATPase"/>
</dbReference>
<evidence type="ECO:0000259" key="11">
    <source>
        <dbReference type="SMART" id="SM00382"/>
    </source>
</evidence>
<dbReference type="FunFam" id="3.40.50.300:FF:002276">
    <property type="entry name" value="Torsin, putative"/>
    <property type="match status" value="1"/>
</dbReference>